<keyword evidence="1" id="KW-0119">Carbohydrate metabolism</keyword>
<evidence type="ECO:0000256" key="1">
    <source>
        <dbReference type="ARBA" id="ARBA00023277"/>
    </source>
</evidence>
<dbReference type="Pfam" id="PF05691">
    <property type="entry name" value="Raffinose_syn"/>
    <property type="match status" value="1"/>
</dbReference>
<proteinExistence type="evidence at transcript level"/>
<dbReference type="PANTHER" id="PTHR31268:SF32">
    <property type="entry name" value="GALACTINOL--SUCROSE GALACTOSYLTRANSFERASE 2-RELATED"/>
    <property type="match status" value="1"/>
</dbReference>
<name>D5ADX9_PICSI</name>
<dbReference type="AlphaFoldDB" id="D5ADX9"/>
<reference evidence="2" key="1">
    <citation type="submission" date="2010-04" db="EMBL/GenBank/DDBJ databases">
        <authorList>
            <person name="Reid K.E."/>
            <person name="Liao N."/>
            <person name="Chan S."/>
            <person name="Docking R."/>
            <person name="Taylor G."/>
            <person name="Moore R."/>
            <person name="Mayo M."/>
            <person name="Munro S."/>
            <person name="King J."/>
            <person name="Yanchuk A."/>
            <person name="Holt R."/>
            <person name="Jones S."/>
            <person name="Marra M."/>
            <person name="Ritland C.E."/>
            <person name="Ritland K."/>
            <person name="Bohlmann J."/>
        </authorList>
    </citation>
    <scope>NUCLEOTIDE SEQUENCE</scope>
    <source>
        <tissue evidence="2">Bud</tissue>
    </source>
</reference>
<dbReference type="PANTHER" id="PTHR31268">
    <property type="match status" value="1"/>
</dbReference>
<accession>D5ADX9</accession>
<evidence type="ECO:0008006" key="3">
    <source>
        <dbReference type="Google" id="ProtNLM"/>
    </source>
</evidence>
<organism evidence="2">
    <name type="scientific">Picea sitchensis</name>
    <name type="common">Sitka spruce</name>
    <name type="synonym">Pinus sitchensis</name>
    <dbReference type="NCBI Taxonomy" id="3332"/>
    <lineage>
        <taxon>Eukaryota</taxon>
        <taxon>Viridiplantae</taxon>
        <taxon>Streptophyta</taxon>
        <taxon>Embryophyta</taxon>
        <taxon>Tracheophyta</taxon>
        <taxon>Spermatophyta</taxon>
        <taxon>Pinopsida</taxon>
        <taxon>Pinidae</taxon>
        <taxon>Conifers I</taxon>
        <taxon>Pinales</taxon>
        <taxon>Pinaceae</taxon>
        <taxon>Picea</taxon>
    </lineage>
</organism>
<protein>
    <recommendedName>
        <fullName evidence="3">Galactinol--sucrose galactosyltransferase</fullName>
    </recommendedName>
</protein>
<dbReference type="InterPro" id="IPR008811">
    <property type="entry name" value="Glycosyl_hydrolases_36"/>
</dbReference>
<dbReference type="CAZy" id="GH36">
    <property type="family name" value="Glycoside Hydrolase Family 36"/>
</dbReference>
<dbReference type="EMBL" id="BT124503">
    <property type="protein sequence ID" value="ADE77748.1"/>
    <property type="molecule type" value="mRNA"/>
</dbReference>
<sequence length="193" mass="21200">MGIFNCQGAGWCKVEKKNRIHDSSPMTLSGSVRAQDVDFLPRIAGDGWNGDTVLYAHRSGDLVRLPKGAAIPVTLKVLEFELYTVTPIKDVASDISFAPIGLINMFNSGGAIDVLDIHSESKNPELNCAMTVDVRMKVRGCGTFGAYSTHKPKKCSVDSCETEFTYDSTSGLVTFIIPVSKEEMYRWDVKIEI</sequence>
<evidence type="ECO:0000313" key="2">
    <source>
        <dbReference type="EMBL" id="ADE77748.1"/>
    </source>
</evidence>